<reference evidence="2 3" key="2">
    <citation type="submission" date="2015-02" db="EMBL/GenBank/DDBJ databases">
        <title>The complete genome of Sphingomonas hengshuiensis sp. WHSC-8 isolated from soil of Hengshui Lake.</title>
        <authorList>
            <person name="Wei S."/>
            <person name="Guo J."/>
            <person name="Su C."/>
            <person name="Wu R."/>
            <person name="Zhang Z."/>
            <person name="Liang K."/>
            <person name="Li H."/>
            <person name="Wang T."/>
            <person name="Liu H."/>
            <person name="Zhang C."/>
            <person name="Li Z."/>
            <person name="Wang Q."/>
            <person name="Meng J."/>
        </authorList>
    </citation>
    <scope>NUCLEOTIDE SEQUENCE [LARGE SCALE GENOMIC DNA]</scope>
    <source>
        <strain evidence="2 3">WHSC-8</strain>
    </source>
</reference>
<sequence length="200" mass="21761">MSPQDAVTWWTAFGAIAQAIGAFATFAAVAMSLWVVMSERAMKAQGSAGIRVRFIGDGTPGTYLVGIEVLNIGVRPFHVGSVGWRTGWISRGPQAFAFRYAIQNTAIMLNPQPGPTIVEPGRNQGFYTPIADMKAANREASRVEMFGRKFPIIGRAPIRAMIHITGRNPLMVKVSKELAEFLRTGDHISTTAELPQQDDA</sequence>
<dbReference type="EMBL" id="CP010836">
    <property type="protein sequence ID" value="AJP70573.1"/>
    <property type="molecule type" value="Genomic_DNA"/>
</dbReference>
<dbReference type="RefSeq" id="WP_044329655.1">
    <property type="nucleotide sequence ID" value="NZ_CP010836.1"/>
</dbReference>
<dbReference type="AlphaFoldDB" id="A0A7U5BE78"/>
<dbReference type="Proteomes" id="UP000032300">
    <property type="component" value="Chromosome"/>
</dbReference>
<feature type="transmembrane region" description="Helical" evidence="1">
    <location>
        <begin position="12"/>
        <end position="36"/>
    </location>
</feature>
<reference evidence="2 3" key="1">
    <citation type="journal article" date="2015" name="Int. J. Syst. Evol. Microbiol.">
        <title>Sphingomonas hengshuiensis sp. nov., isolated from lake wetland.</title>
        <authorList>
            <person name="Wei S."/>
            <person name="Wang T."/>
            <person name="Liu H."/>
            <person name="Zhang C."/>
            <person name="Guo J."/>
            <person name="Wang Q."/>
            <person name="Liang K."/>
            <person name="Zhang Z."/>
        </authorList>
    </citation>
    <scope>NUCLEOTIDE SEQUENCE [LARGE SCALE GENOMIC DNA]</scope>
    <source>
        <strain evidence="2 3">WHSC-8</strain>
    </source>
</reference>
<protein>
    <submittedName>
        <fullName evidence="2">Uncharacterized protein</fullName>
    </submittedName>
</protein>
<organism evidence="2 3">
    <name type="scientific">Sphingomonas hengshuiensis</name>
    <dbReference type="NCBI Taxonomy" id="1609977"/>
    <lineage>
        <taxon>Bacteria</taxon>
        <taxon>Pseudomonadati</taxon>
        <taxon>Pseudomonadota</taxon>
        <taxon>Alphaproteobacteria</taxon>
        <taxon>Sphingomonadales</taxon>
        <taxon>Sphingomonadaceae</taxon>
        <taxon>Sphingomonas</taxon>
    </lineage>
</organism>
<accession>A0A7U5BE78</accession>
<evidence type="ECO:0000256" key="1">
    <source>
        <dbReference type="SAM" id="Phobius"/>
    </source>
</evidence>
<proteinExistence type="predicted"/>
<keyword evidence="1" id="KW-1133">Transmembrane helix</keyword>
<evidence type="ECO:0000313" key="3">
    <source>
        <dbReference type="Proteomes" id="UP000032300"/>
    </source>
</evidence>
<evidence type="ECO:0000313" key="2">
    <source>
        <dbReference type="EMBL" id="AJP70573.1"/>
    </source>
</evidence>
<name>A0A7U5BE78_9SPHN</name>
<keyword evidence="1" id="KW-0472">Membrane</keyword>
<dbReference type="OrthoDB" id="8481164at2"/>
<gene>
    <name evidence="2" type="ORF">TS85_00065</name>
</gene>
<dbReference type="KEGG" id="sphi:TS85_00065"/>
<keyword evidence="1" id="KW-0812">Transmembrane</keyword>
<keyword evidence="3" id="KW-1185">Reference proteome</keyword>